<dbReference type="AlphaFoldDB" id="A0A0F9R8Y3"/>
<dbReference type="Gene3D" id="3.90.550.10">
    <property type="entry name" value="Spore Coat Polysaccharide Biosynthesis Protein SpsA, Chain A"/>
    <property type="match status" value="1"/>
</dbReference>
<feature type="domain" description="MobA-like NTP transferase" evidence="1">
    <location>
        <begin position="9"/>
        <end position="146"/>
    </location>
</feature>
<dbReference type="InterPro" id="IPR025877">
    <property type="entry name" value="MobA-like_NTP_Trfase"/>
</dbReference>
<gene>
    <name evidence="2" type="ORF">LCGC14_0624250</name>
</gene>
<dbReference type="EMBL" id="LAZR01001070">
    <property type="protein sequence ID" value="KKN51264.1"/>
    <property type="molecule type" value="Genomic_DNA"/>
</dbReference>
<evidence type="ECO:0000313" key="2">
    <source>
        <dbReference type="EMBL" id="KKN51264.1"/>
    </source>
</evidence>
<dbReference type="GO" id="GO:0016779">
    <property type="term" value="F:nucleotidyltransferase activity"/>
    <property type="evidence" value="ECO:0007669"/>
    <property type="project" value="UniProtKB-ARBA"/>
</dbReference>
<dbReference type="Pfam" id="PF12804">
    <property type="entry name" value="NTP_transf_3"/>
    <property type="match status" value="1"/>
</dbReference>
<proteinExistence type="predicted"/>
<comment type="caution">
    <text evidence="2">The sequence shown here is derived from an EMBL/GenBank/DDBJ whole genome shotgun (WGS) entry which is preliminary data.</text>
</comment>
<accession>A0A0F9R8Y3</accession>
<reference evidence="2" key="1">
    <citation type="journal article" date="2015" name="Nature">
        <title>Complex archaea that bridge the gap between prokaryotes and eukaryotes.</title>
        <authorList>
            <person name="Spang A."/>
            <person name="Saw J.H."/>
            <person name="Jorgensen S.L."/>
            <person name="Zaremba-Niedzwiedzka K."/>
            <person name="Martijn J."/>
            <person name="Lind A.E."/>
            <person name="van Eijk R."/>
            <person name="Schleper C."/>
            <person name="Guy L."/>
            <person name="Ettema T.J."/>
        </authorList>
    </citation>
    <scope>NUCLEOTIDE SEQUENCE</scope>
</reference>
<protein>
    <recommendedName>
        <fullName evidence="1">MobA-like NTP transferase domain-containing protein</fullName>
    </recommendedName>
</protein>
<organism evidence="2">
    <name type="scientific">marine sediment metagenome</name>
    <dbReference type="NCBI Taxonomy" id="412755"/>
    <lineage>
        <taxon>unclassified sequences</taxon>
        <taxon>metagenomes</taxon>
        <taxon>ecological metagenomes</taxon>
    </lineage>
</organism>
<dbReference type="InterPro" id="IPR029044">
    <property type="entry name" value="Nucleotide-diphossugar_trans"/>
</dbReference>
<dbReference type="SUPFAM" id="SSF53448">
    <property type="entry name" value="Nucleotide-diphospho-sugar transferases"/>
    <property type="match status" value="1"/>
</dbReference>
<sequence length="235" mass="26965">MRDLFLFTSSRLGSTRVKGKILRPFAGTTLLDLTIKRMRTLQDDRVFSGIGWAVSRDDKELWERVGDSGIPVIERQHVSAVGAPEPKVLYEYLARVDAEHVMWINDSMPLFSPHTIRRMCRAFRADDEIKSMTAVLKRQGWFWHPSGVPINNLDPAEVSTQHCPPIYETVHGAHIFPKANPLHHNRYWNLEPKDPGLYVIRSEIEATDIDSDDQFLIAEEIYRRVVGDAISEDRS</sequence>
<name>A0A0F9R8Y3_9ZZZZ</name>
<evidence type="ECO:0000259" key="1">
    <source>
        <dbReference type="Pfam" id="PF12804"/>
    </source>
</evidence>